<comment type="similarity">
    <text evidence="1">Belongs to the frataxin family.</text>
</comment>
<keyword evidence="3" id="KW-0408">Iron</keyword>
<protein>
    <submittedName>
        <fullName evidence="4">Frataxin-like domain containing protein, putative</fullName>
    </submittedName>
</protein>
<dbReference type="PANTHER" id="PTHR16821">
    <property type="entry name" value="FRATAXIN"/>
    <property type="match status" value="1"/>
</dbReference>
<dbReference type="GO" id="GO:0008198">
    <property type="term" value="F:ferrous iron binding"/>
    <property type="evidence" value="ECO:0007669"/>
    <property type="project" value="TreeGrafter"/>
</dbReference>
<dbReference type="OrthoDB" id="1897642at2759"/>
<accession>A0A7G2CBS3</accession>
<dbReference type="GO" id="GO:0005739">
    <property type="term" value="C:mitochondrion"/>
    <property type="evidence" value="ECO:0007669"/>
    <property type="project" value="TreeGrafter"/>
</dbReference>
<gene>
    <name evidence="4" type="ORF">ADEAN_000474400</name>
</gene>
<dbReference type="NCBIfam" id="TIGR03421">
    <property type="entry name" value="FeS_CyaY"/>
    <property type="match status" value="1"/>
</dbReference>
<dbReference type="InterPro" id="IPR002908">
    <property type="entry name" value="Frataxin/CyaY"/>
</dbReference>
<dbReference type="GO" id="GO:0008199">
    <property type="term" value="F:ferric iron binding"/>
    <property type="evidence" value="ECO:0007669"/>
    <property type="project" value="InterPro"/>
</dbReference>
<dbReference type="Gene3D" id="3.30.920.10">
    <property type="entry name" value="Frataxin/CyaY"/>
    <property type="match status" value="1"/>
</dbReference>
<sequence length="119" mass="13303">MDGFTDTLYNHQADLFITAVEEGLGAVESEALEDVDLSDGVLTVEVCPAGGKTMYFVINKQAPRRQLWLSSPVSGPHHYDFQQGRWGSDRDGHFLEEKLEQELTALLGVRVVIQPQQEE</sequence>
<dbReference type="PROSITE" id="PS01344">
    <property type="entry name" value="FRATAXIN_1"/>
    <property type="match status" value="1"/>
</dbReference>
<dbReference type="GO" id="GO:0016226">
    <property type="term" value="P:iron-sulfur cluster assembly"/>
    <property type="evidence" value="ECO:0007669"/>
    <property type="project" value="InterPro"/>
</dbReference>
<dbReference type="GO" id="GO:0034986">
    <property type="term" value="F:iron chaperone activity"/>
    <property type="evidence" value="ECO:0007669"/>
    <property type="project" value="TreeGrafter"/>
</dbReference>
<name>A0A7G2CBS3_9TRYP</name>
<proteinExistence type="inferred from homology"/>
<dbReference type="PANTHER" id="PTHR16821:SF2">
    <property type="entry name" value="FRATAXIN, MITOCHONDRIAL"/>
    <property type="match status" value="1"/>
</dbReference>
<evidence type="ECO:0000256" key="2">
    <source>
        <dbReference type="ARBA" id="ARBA00022496"/>
    </source>
</evidence>
<dbReference type="VEuPathDB" id="TriTrypDB:ADEAN_000474400"/>
<dbReference type="InterPro" id="IPR020895">
    <property type="entry name" value="Frataxin_CS"/>
</dbReference>
<evidence type="ECO:0000256" key="1">
    <source>
        <dbReference type="ARBA" id="ARBA00008183"/>
    </source>
</evidence>
<organism evidence="4 5">
    <name type="scientific">Angomonas deanei</name>
    <dbReference type="NCBI Taxonomy" id="59799"/>
    <lineage>
        <taxon>Eukaryota</taxon>
        <taxon>Discoba</taxon>
        <taxon>Euglenozoa</taxon>
        <taxon>Kinetoplastea</taxon>
        <taxon>Metakinetoplastina</taxon>
        <taxon>Trypanosomatida</taxon>
        <taxon>Trypanosomatidae</taxon>
        <taxon>Strigomonadinae</taxon>
        <taxon>Angomonas</taxon>
    </lineage>
</organism>
<dbReference type="Pfam" id="PF01491">
    <property type="entry name" value="Frataxin_Cyay"/>
    <property type="match status" value="1"/>
</dbReference>
<keyword evidence="2" id="KW-0410">Iron transport</keyword>
<evidence type="ECO:0000313" key="5">
    <source>
        <dbReference type="Proteomes" id="UP000515908"/>
    </source>
</evidence>
<dbReference type="EMBL" id="LR877152">
    <property type="protein sequence ID" value="CAD2217266.1"/>
    <property type="molecule type" value="Genomic_DNA"/>
</dbReference>
<dbReference type="SUPFAM" id="SSF55387">
    <property type="entry name" value="Frataxin/Nqo15-like"/>
    <property type="match status" value="1"/>
</dbReference>
<reference evidence="4 5" key="1">
    <citation type="submission" date="2020-08" db="EMBL/GenBank/DDBJ databases">
        <authorList>
            <person name="Newling K."/>
            <person name="Davey J."/>
            <person name="Forrester S."/>
        </authorList>
    </citation>
    <scope>NUCLEOTIDE SEQUENCE [LARGE SCALE GENOMIC DNA]</scope>
    <source>
        <strain evidence="5">Crithidia deanei Carvalho (ATCC PRA-265)</strain>
    </source>
</reference>
<dbReference type="SMART" id="SM01219">
    <property type="entry name" value="Frataxin_Cyay"/>
    <property type="match status" value="1"/>
</dbReference>
<dbReference type="GO" id="GO:0006879">
    <property type="term" value="P:intracellular iron ion homeostasis"/>
    <property type="evidence" value="ECO:0007669"/>
    <property type="project" value="TreeGrafter"/>
</dbReference>
<dbReference type="PROSITE" id="PS50810">
    <property type="entry name" value="FRATAXIN_2"/>
    <property type="match status" value="1"/>
</dbReference>
<dbReference type="GO" id="GO:0006826">
    <property type="term" value="P:iron ion transport"/>
    <property type="evidence" value="ECO:0007669"/>
    <property type="project" value="UniProtKB-KW"/>
</dbReference>
<evidence type="ECO:0000313" key="4">
    <source>
        <dbReference type="EMBL" id="CAD2217266.1"/>
    </source>
</evidence>
<dbReference type="AlphaFoldDB" id="A0A7G2CBS3"/>
<keyword evidence="2" id="KW-0813">Transport</keyword>
<dbReference type="Proteomes" id="UP000515908">
    <property type="component" value="Chromosome 08"/>
</dbReference>
<dbReference type="GO" id="GO:0004322">
    <property type="term" value="F:ferroxidase activity"/>
    <property type="evidence" value="ECO:0007669"/>
    <property type="project" value="TreeGrafter"/>
</dbReference>
<dbReference type="GO" id="GO:0051537">
    <property type="term" value="F:2 iron, 2 sulfur cluster binding"/>
    <property type="evidence" value="ECO:0007669"/>
    <property type="project" value="TreeGrafter"/>
</dbReference>
<keyword evidence="5" id="KW-1185">Reference proteome</keyword>
<evidence type="ECO:0000256" key="3">
    <source>
        <dbReference type="ARBA" id="ARBA00023004"/>
    </source>
</evidence>
<keyword evidence="2" id="KW-0406">Ion transport</keyword>
<dbReference type="InterPro" id="IPR036524">
    <property type="entry name" value="Frataxin/CyaY_sf"/>
</dbReference>